<accession>A0A165C5X5</accession>
<dbReference type="Proteomes" id="UP000076842">
    <property type="component" value="Unassembled WGS sequence"/>
</dbReference>
<reference evidence="2 3" key="1">
    <citation type="journal article" date="2016" name="Mol. Biol. Evol.">
        <title>Comparative Genomics of Early-Diverging Mushroom-Forming Fungi Provides Insights into the Origins of Lignocellulose Decay Capabilities.</title>
        <authorList>
            <person name="Nagy L.G."/>
            <person name="Riley R."/>
            <person name="Tritt A."/>
            <person name="Adam C."/>
            <person name="Daum C."/>
            <person name="Floudas D."/>
            <person name="Sun H."/>
            <person name="Yadav J.S."/>
            <person name="Pangilinan J."/>
            <person name="Larsson K.H."/>
            <person name="Matsuura K."/>
            <person name="Barry K."/>
            <person name="Labutti K."/>
            <person name="Kuo R."/>
            <person name="Ohm R.A."/>
            <person name="Bhattacharya S.S."/>
            <person name="Shirouzu T."/>
            <person name="Yoshinaga Y."/>
            <person name="Martin F.M."/>
            <person name="Grigoriev I.V."/>
            <person name="Hibbett D.S."/>
        </authorList>
    </citation>
    <scope>NUCLEOTIDE SEQUENCE [LARGE SCALE GENOMIC DNA]</scope>
    <source>
        <strain evidence="2 3">HHB12733</strain>
    </source>
</reference>
<feature type="compositionally biased region" description="Basic and acidic residues" evidence="1">
    <location>
        <begin position="371"/>
        <end position="381"/>
    </location>
</feature>
<sequence length="427" mass="46125">MDRALASLPLVTELVGFRGTVPFVNDHYGDAGPWSPELAALLSHSLAQSHPGSSSAALEPSEYECCWRWAAVNARHHRSTSYSVVEGALVKWQLAAYLSAWVPGPEQKPVPSEVSGGSLGQGSVAVSRRLLRAVQATAAAYPSVTRMELALKDIAAAVEVLAWEIPGGSGRAALNEHLAAAVQRVMCFLFVPIWAEFGSTLSFPASQTDLGRYSPMWAMVNVLTRSAPIMARLRHTQEASVEEYTARLHHYGLLICLVVSPSIHGQSLPHLLHCMAMLPQTHMMTSVTRGEFDAIIAQLNLDPEQLAVTLPLPVDGSLVEGEPGPGAWAWRPRPCGSYDAVHAATTLREFPDVPLTTREINPWAGYEESEDSKSGEGEDRGWVTELVTELSAAAGVGRRARSVDRASDVSSSHAGELAWDPEWDAEL</sequence>
<feature type="region of interest" description="Disordered" evidence="1">
    <location>
        <begin position="361"/>
        <end position="381"/>
    </location>
</feature>
<dbReference type="InParanoid" id="A0A165C5X5"/>
<evidence type="ECO:0000256" key="1">
    <source>
        <dbReference type="SAM" id="MobiDB-lite"/>
    </source>
</evidence>
<proteinExistence type="predicted"/>
<gene>
    <name evidence="2" type="ORF">CALCODRAFT_197753</name>
</gene>
<protein>
    <submittedName>
        <fullName evidence="2">Uncharacterized protein</fullName>
    </submittedName>
</protein>
<keyword evidence="3" id="KW-1185">Reference proteome</keyword>
<organism evidence="2 3">
    <name type="scientific">Calocera cornea HHB12733</name>
    <dbReference type="NCBI Taxonomy" id="1353952"/>
    <lineage>
        <taxon>Eukaryota</taxon>
        <taxon>Fungi</taxon>
        <taxon>Dikarya</taxon>
        <taxon>Basidiomycota</taxon>
        <taxon>Agaricomycotina</taxon>
        <taxon>Dacrymycetes</taxon>
        <taxon>Dacrymycetales</taxon>
        <taxon>Dacrymycetaceae</taxon>
        <taxon>Calocera</taxon>
    </lineage>
</organism>
<feature type="region of interest" description="Disordered" evidence="1">
    <location>
        <begin position="395"/>
        <end position="427"/>
    </location>
</feature>
<evidence type="ECO:0000313" key="2">
    <source>
        <dbReference type="EMBL" id="KZT50286.1"/>
    </source>
</evidence>
<evidence type="ECO:0000313" key="3">
    <source>
        <dbReference type="Proteomes" id="UP000076842"/>
    </source>
</evidence>
<name>A0A165C5X5_9BASI</name>
<dbReference type="EMBL" id="KV424195">
    <property type="protein sequence ID" value="KZT50286.1"/>
    <property type="molecule type" value="Genomic_DNA"/>
</dbReference>
<dbReference type="AlphaFoldDB" id="A0A165C5X5"/>